<dbReference type="Gene3D" id="3.40.50.970">
    <property type="match status" value="2"/>
</dbReference>
<dbReference type="FunFam" id="3.40.50.970:FF:000007">
    <property type="entry name" value="Acetolactate synthase"/>
    <property type="match status" value="1"/>
</dbReference>
<dbReference type="InterPro" id="IPR012001">
    <property type="entry name" value="Thiamin_PyroP_enz_TPP-bd_dom"/>
</dbReference>
<reference evidence="7 8" key="1">
    <citation type="journal article" date="2015" name="Genome Announc.">
        <title>Genome Sequence of Lactobacillus curieae CCTCC M 2011381T, a Novel Producer of Gamma-aminobutyric Acid.</title>
        <authorList>
            <person name="Wang Y."/>
            <person name="Wang Y."/>
            <person name="Lang C."/>
            <person name="Wei D."/>
            <person name="Xu P."/>
            <person name="Xie J."/>
        </authorList>
    </citation>
    <scope>NUCLEOTIDE SEQUENCE [LARGE SCALE GENOMIC DNA]</scope>
    <source>
        <strain evidence="7 8">CCTCC M 2011381</strain>
    </source>
</reference>
<dbReference type="KEGG" id="lcu:PL11_001185"/>
<evidence type="ECO:0000313" key="8">
    <source>
        <dbReference type="Proteomes" id="UP000030361"/>
    </source>
</evidence>
<dbReference type="eggNOG" id="COG0028">
    <property type="taxonomic scope" value="Bacteria"/>
</dbReference>
<feature type="domain" description="Thiamine pyrophosphate enzyme N-terminal TPP-binding" evidence="6">
    <location>
        <begin position="5"/>
        <end position="119"/>
    </location>
</feature>
<dbReference type="SUPFAM" id="SSF52518">
    <property type="entry name" value="Thiamin diphosphate-binding fold (THDP-binding)"/>
    <property type="match status" value="2"/>
</dbReference>
<evidence type="ECO:0000259" key="6">
    <source>
        <dbReference type="Pfam" id="PF02776"/>
    </source>
</evidence>
<dbReference type="GO" id="GO:0003984">
    <property type="term" value="F:acetolactate synthase activity"/>
    <property type="evidence" value="ECO:0007669"/>
    <property type="project" value="InterPro"/>
</dbReference>
<dbReference type="InterPro" id="IPR000399">
    <property type="entry name" value="TPP-bd_CS"/>
</dbReference>
<dbReference type="GO" id="GO:0009097">
    <property type="term" value="P:isoleucine biosynthetic process"/>
    <property type="evidence" value="ECO:0007669"/>
    <property type="project" value="TreeGrafter"/>
</dbReference>
<dbReference type="Proteomes" id="UP000030361">
    <property type="component" value="Chromosome"/>
</dbReference>
<dbReference type="AlphaFoldDB" id="A0A1S6QG92"/>
<proteinExistence type="inferred from homology"/>
<evidence type="ECO:0000256" key="1">
    <source>
        <dbReference type="ARBA" id="ARBA00007812"/>
    </source>
</evidence>
<dbReference type="GO" id="GO:0050660">
    <property type="term" value="F:flavin adenine dinucleotide binding"/>
    <property type="evidence" value="ECO:0007669"/>
    <property type="project" value="TreeGrafter"/>
</dbReference>
<dbReference type="Pfam" id="PF00205">
    <property type="entry name" value="TPP_enzyme_M"/>
    <property type="match status" value="1"/>
</dbReference>
<dbReference type="CDD" id="cd07035">
    <property type="entry name" value="TPP_PYR_POX_like"/>
    <property type="match status" value="1"/>
</dbReference>
<dbReference type="InterPro" id="IPR029035">
    <property type="entry name" value="DHS-like_NAD/FAD-binding_dom"/>
</dbReference>
<evidence type="ECO:0000256" key="2">
    <source>
        <dbReference type="ARBA" id="ARBA00023052"/>
    </source>
</evidence>
<dbReference type="EMBL" id="CP018906">
    <property type="protein sequence ID" value="AQW20622.1"/>
    <property type="molecule type" value="Genomic_DNA"/>
</dbReference>
<sequence>MSDKMTGSKSLIQSMINQGIKYVFGVPGAKVDQLFEDLKYNDDPKAPQLIVTRHEQNAAFMAQGIGRLTGKPGVAATTSGPGVSNLITGLLTATSEADPVIAIGGQVPRDDVARLTHQSIPSQAIMSSVTKTSVEIQDSNNVSEAFTNAYQAAVAPKAGATFVSIPGDVLGGESDRPVIEKVQEPVKSTADQASVEKIVAKIKAAKMPVILAGMRASRPENADAIKKFLSNLAVPVVETFQGAGIISKELEGNYFGRVGLFRNQIGDAILRESDLVITVGYDPVEYEARFWNADHKSEIVSIDEIAPEISFDYQPEMTIQADIAKTFDQLAEQVAGTEPLASNVEKKLDDLRSRFDEGTIETSPAKDGFVHPLEVVDALQSETTEDTIVTVDVGSFYIWMARYFRSYKPRHLLFSNGMQTLGVSLPWAISAALEFPEKPVVSVSGDGGFLFSGAELETAVRLNLNIVQVIFNDGYYDMVKFQEVAKYGKDAGVTLGKVDFAQYAESFGAHGHTATTKEELISALKAAKSEDGPSVIDVPVDYSDNIKLKSTLLDDILN</sequence>
<dbReference type="PANTHER" id="PTHR18968:SF129">
    <property type="entry name" value="ACETOLACTATE SYNTHASE"/>
    <property type="match status" value="1"/>
</dbReference>
<dbReference type="NCBIfam" id="TIGR02418">
    <property type="entry name" value="acolac_catab"/>
    <property type="match status" value="1"/>
</dbReference>
<dbReference type="NCBIfam" id="NF006378">
    <property type="entry name" value="PRK08617.1"/>
    <property type="match status" value="1"/>
</dbReference>
<dbReference type="InterPro" id="IPR012782">
    <property type="entry name" value="Acetolactate_synth_catblc"/>
</dbReference>
<dbReference type="OrthoDB" id="4494979at2"/>
<dbReference type="InterPro" id="IPR011766">
    <property type="entry name" value="TPP_enzyme_TPP-bd"/>
</dbReference>
<dbReference type="GO" id="GO:0005948">
    <property type="term" value="C:acetolactate synthase complex"/>
    <property type="evidence" value="ECO:0007669"/>
    <property type="project" value="TreeGrafter"/>
</dbReference>
<evidence type="ECO:0000313" key="7">
    <source>
        <dbReference type="EMBL" id="AQW20622.1"/>
    </source>
</evidence>
<comment type="similarity">
    <text evidence="1 3">Belongs to the TPP enzyme family.</text>
</comment>
<feature type="domain" description="Thiamine pyrophosphate enzyme TPP-binding" evidence="5">
    <location>
        <begin position="392"/>
        <end position="538"/>
    </location>
</feature>
<dbReference type="GO" id="GO:0030976">
    <property type="term" value="F:thiamine pyrophosphate binding"/>
    <property type="evidence" value="ECO:0007669"/>
    <property type="project" value="InterPro"/>
</dbReference>
<dbReference type="Pfam" id="PF02776">
    <property type="entry name" value="TPP_enzyme_N"/>
    <property type="match status" value="1"/>
</dbReference>
<gene>
    <name evidence="7" type="ORF">PL11_001185</name>
</gene>
<organism evidence="7 8">
    <name type="scientific">Lentilactobacillus curieae</name>
    <dbReference type="NCBI Taxonomy" id="1138822"/>
    <lineage>
        <taxon>Bacteria</taxon>
        <taxon>Bacillati</taxon>
        <taxon>Bacillota</taxon>
        <taxon>Bacilli</taxon>
        <taxon>Lactobacillales</taxon>
        <taxon>Lactobacillaceae</taxon>
        <taxon>Lentilactobacillus</taxon>
    </lineage>
</organism>
<dbReference type="SUPFAM" id="SSF52467">
    <property type="entry name" value="DHS-like NAD/FAD-binding domain"/>
    <property type="match status" value="1"/>
</dbReference>
<dbReference type="Gene3D" id="3.40.50.1220">
    <property type="entry name" value="TPP-binding domain"/>
    <property type="match status" value="1"/>
</dbReference>
<dbReference type="InterPro" id="IPR045229">
    <property type="entry name" value="TPP_enz"/>
</dbReference>
<dbReference type="PANTHER" id="PTHR18968">
    <property type="entry name" value="THIAMINE PYROPHOSPHATE ENZYMES"/>
    <property type="match status" value="1"/>
</dbReference>
<dbReference type="GO" id="GO:0009099">
    <property type="term" value="P:L-valine biosynthetic process"/>
    <property type="evidence" value="ECO:0007669"/>
    <property type="project" value="TreeGrafter"/>
</dbReference>
<keyword evidence="8" id="KW-1185">Reference proteome</keyword>
<protein>
    <submittedName>
        <fullName evidence="7">Acetolactate synthase</fullName>
    </submittedName>
</protein>
<evidence type="ECO:0000259" key="5">
    <source>
        <dbReference type="Pfam" id="PF02775"/>
    </source>
</evidence>
<accession>A0A1S6QG92</accession>
<dbReference type="GO" id="GO:0034077">
    <property type="term" value="P:butanediol metabolic process"/>
    <property type="evidence" value="ECO:0007669"/>
    <property type="project" value="InterPro"/>
</dbReference>
<dbReference type="InterPro" id="IPR012000">
    <property type="entry name" value="Thiamin_PyroP_enz_cen_dom"/>
</dbReference>
<feature type="domain" description="Thiamine pyrophosphate enzyme central" evidence="4">
    <location>
        <begin position="195"/>
        <end position="330"/>
    </location>
</feature>
<dbReference type="RefSeq" id="WP_035165735.1">
    <property type="nucleotide sequence ID" value="NZ_CP018906.1"/>
</dbReference>
<evidence type="ECO:0000259" key="4">
    <source>
        <dbReference type="Pfam" id="PF00205"/>
    </source>
</evidence>
<dbReference type="Pfam" id="PF02775">
    <property type="entry name" value="TPP_enzyme_C"/>
    <property type="match status" value="1"/>
</dbReference>
<dbReference type="PROSITE" id="PS00187">
    <property type="entry name" value="TPP_ENZYMES"/>
    <property type="match status" value="1"/>
</dbReference>
<dbReference type="InterPro" id="IPR029061">
    <property type="entry name" value="THDP-binding"/>
</dbReference>
<name>A0A1S6QG92_9LACO</name>
<evidence type="ECO:0000256" key="3">
    <source>
        <dbReference type="RuleBase" id="RU362132"/>
    </source>
</evidence>
<keyword evidence="2 3" id="KW-0786">Thiamine pyrophosphate</keyword>
<dbReference type="GO" id="GO:0000287">
    <property type="term" value="F:magnesium ion binding"/>
    <property type="evidence" value="ECO:0007669"/>
    <property type="project" value="InterPro"/>
</dbReference>